<dbReference type="GO" id="GO:0000139">
    <property type="term" value="C:Golgi membrane"/>
    <property type="evidence" value="ECO:0007669"/>
    <property type="project" value="TreeGrafter"/>
</dbReference>
<protein>
    <recommendedName>
        <fullName evidence="8">Solute carrier family 35 member B4</fullName>
    </recommendedName>
</protein>
<evidence type="ECO:0000256" key="9">
    <source>
        <dbReference type="SAM" id="Phobius"/>
    </source>
</evidence>
<feature type="transmembrane region" description="Helical" evidence="9">
    <location>
        <begin position="12"/>
        <end position="31"/>
    </location>
</feature>
<reference evidence="10" key="3">
    <citation type="submission" date="2025-08" db="UniProtKB">
        <authorList>
            <consortium name="Ensembl"/>
        </authorList>
    </citation>
    <scope>IDENTIFICATION</scope>
</reference>
<dbReference type="Ensembl" id="ENSELUT00000006686.3">
    <property type="protein sequence ID" value="ENSELUP00000031079.3"/>
    <property type="gene ID" value="ENSELUG00000008530.3"/>
</dbReference>
<comment type="subcellular location">
    <subcellularLocation>
        <location evidence="1">Endomembrane system</location>
        <topology evidence="1">Multi-pass membrane protein</topology>
    </subcellularLocation>
</comment>
<feature type="transmembrane region" description="Helical" evidence="9">
    <location>
        <begin position="206"/>
        <end position="225"/>
    </location>
</feature>
<feature type="transmembrane region" description="Helical" evidence="9">
    <location>
        <begin position="305"/>
        <end position="324"/>
    </location>
</feature>
<feature type="transmembrane region" description="Helical" evidence="9">
    <location>
        <begin position="164"/>
        <end position="185"/>
    </location>
</feature>
<reference evidence="10" key="4">
    <citation type="submission" date="2025-09" db="UniProtKB">
        <authorList>
            <consortium name="Ensembl"/>
        </authorList>
    </citation>
    <scope>IDENTIFICATION</scope>
</reference>
<keyword evidence="7 9" id="KW-0472">Membrane</keyword>
<dbReference type="GO" id="GO:0005462">
    <property type="term" value="F:UDP-N-acetylglucosamine transmembrane transporter activity"/>
    <property type="evidence" value="ECO:0007669"/>
    <property type="project" value="TreeGrafter"/>
</dbReference>
<dbReference type="AlphaFoldDB" id="A0A3P8ZRM3"/>
<comment type="similarity">
    <text evidence="2">Belongs to the nucleotide-sugar transporter family. SLC35B subfamily.</text>
</comment>
<name>A0A3P8ZRM3_ESOLU</name>
<dbReference type="GeneTree" id="ENSGT00390000002915"/>
<keyword evidence="6 9" id="KW-1133">Transmembrane helix</keyword>
<evidence type="ECO:0000313" key="11">
    <source>
        <dbReference type="Proteomes" id="UP000265140"/>
    </source>
</evidence>
<dbReference type="Pfam" id="PF08449">
    <property type="entry name" value="UAA"/>
    <property type="match status" value="1"/>
</dbReference>
<dbReference type="STRING" id="8010.ENSELUP00000031079"/>
<evidence type="ECO:0000313" key="10">
    <source>
        <dbReference type="Ensembl" id="ENSELUP00000031079.3"/>
    </source>
</evidence>
<feature type="transmembrane region" description="Helical" evidence="9">
    <location>
        <begin position="276"/>
        <end position="299"/>
    </location>
</feature>
<evidence type="ECO:0000256" key="7">
    <source>
        <dbReference type="ARBA" id="ARBA00023136"/>
    </source>
</evidence>
<reference evidence="11" key="1">
    <citation type="journal article" date="2014" name="PLoS ONE">
        <title>The genome and linkage map of the northern pike (Esox lucius): conserved synteny revealed between the salmonid sister group and the Neoteleostei.</title>
        <authorList>
            <person name="Rondeau E.B."/>
            <person name="Minkley D.R."/>
            <person name="Leong J.S."/>
            <person name="Messmer A.M."/>
            <person name="Jantzen J.R."/>
            <person name="von Schalburg K.R."/>
            <person name="Lemon C."/>
            <person name="Bird N.H."/>
            <person name="Koop B.F."/>
        </authorList>
    </citation>
    <scope>NUCLEOTIDE SEQUENCE</scope>
</reference>
<dbReference type="FunCoup" id="A0A3P8ZRM3">
    <property type="interactions" value="902"/>
</dbReference>
<evidence type="ECO:0000256" key="1">
    <source>
        <dbReference type="ARBA" id="ARBA00004127"/>
    </source>
</evidence>
<reference evidence="10" key="2">
    <citation type="submission" date="2020-02" db="EMBL/GenBank/DDBJ databases">
        <title>Esox lucius (northern pike) genome, fEsoLuc1, primary haplotype.</title>
        <authorList>
            <person name="Myers G."/>
            <person name="Karagic N."/>
            <person name="Meyer A."/>
            <person name="Pippel M."/>
            <person name="Reichard M."/>
            <person name="Winkler S."/>
            <person name="Tracey A."/>
            <person name="Sims Y."/>
            <person name="Howe K."/>
            <person name="Rhie A."/>
            <person name="Formenti G."/>
            <person name="Durbin R."/>
            <person name="Fedrigo O."/>
            <person name="Jarvis E.D."/>
        </authorList>
    </citation>
    <scope>NUCLEOTIDE SEQUENCE [LARGE SCALE GENOMIC DNA]</scope>
</reference>
<dbReference type="InterPro" id="IPR013657">
    <property type="entry name" value="SCL35B1-4/HUT1"/>
</dbReference>
<dbReference type="OMA" id="TEANCEY"/>
<dbReference type="PANTHER" id="PTHR10778">
    <property type="entry name" value="SOLUTE CARRIER FAMILY 35 MEMBER B"/>
    <property type="match status" value="1"/>
</dbReference>
<evidence type="ECO:0000256" key="8">
    <source>
        <dbReference type="ARBA" id="ARBA00041931"/>
    </source>
</evidence>
<evidence type="ECO:0000256" key="6">
    <source>
        <dbReference type="ARBA" id="ARBA00022989"/>
    </source>
</evidence>
<feature type="transmembrane region" description="Helical" evidence="9">
    <location>
        <begin position="245"/>
        <end position="264"/>
    </location>
</feature>
<dbReference type="GO" id="GO:0005789">
    <property type="term" value="C:endoplasmic reticulum membrane"/>
    <property type="evidence" value="ECO:0007669"/>
    <property type="project" value="TreeGrafter"/>
</dbReference>
<evidence type="ECO:0000256" key="2">
    <source>
        <dbReference type="ARBA" id="ARBA00010694"/>
    </source>
</evidence>
<feature type="transmembrane region" description="Helical" evidence="9">
    <location>
        <begin position="105"/>
        <end position="122"/>
    </location>
</feature>
<dbReference type="PANTHER" id="PTHR10778:SF4">
    <property type="entry name" value="NUCLEOTIDE SUGAR TRANSPORTER SLC35B4"/>
    <property type="match status" value="1"/>
</dbReference>
<feature type="transmembrane region" description="Helical" evidence="9">
    <location>
        <begin position="131"/>
        <end position="152"/>
    </location>
</feature>
<proteinExistence type="inferred from homology"/>
<dbReference type="InParanoid" id="A0A3P8ZRM3"/>
<organism evidence="10 11">
    <name type="scientific">Esox lucius</name>
    <name type="common">Northern pike</name>
    <dbReference type="NCBI Taxonomy" id="8010"/>
    <lineage>
        <taxon>Eukaryota</taxon>
        <taxon>Metazoa</taxon>
        <taxon>Chordata</taxon>
        <taxon>Craniata</taxon>
        <taxon>Vertebrata</taxon>
        <taxon>Euteleostomi</taxon>
        <taxon>Actinopterygii</taxon>
        <taxon>Neopterygii</taxon>
        <taxon>Teleostei</taxon>
        <taxon>Protacanthopterygii</taxon>
        <taxon>Esociformes</taxon>
        <taxon>Esocidae</taxon>
        <taxon>Esox</taxon>
    </lineage>
</organism>
<evidence type="ECO:0000256" key="5">
    <source>
        <dbReference type="ARBA" id="ARBA00022692"/>
    </source>
</evidence>
<accession>A0A3P8ZRM3</accession>
<sequence>MASLFPITTNMNTIFAVLLVFVGCCSNVVFLELLVRSFPGCGNIVTFAQFAFIALEGFVFETNFGRKKPAIPISNYVIMVTMFFTVSVINNYALNFNIAMPLHMIFRSGSLIANMILGIVILKKRYSMSKYLSIVMVSLGIFICTIMSARQVKTVSEGSEEQDVHAFLHWLLGIAMLTFALLMSARMGIFQETLYKKYGKHSKEALFYNHCLPLPGFLLLSSDIYNHGVLFSQSSIIIPQKNQAFVTVVLLLLSFTCLFLRYLCIRGVFILTTECASLTVTLVVTLRKFMSLIISILYFNNPFTAWHWLGTAVVFLGTLIYTEVWTSVRGALRGTAELKDKKSE</sequence>
<feature type="transmembrane region" description="Helical" evidence="9">
    <location>
        <begin position="37"/>
        <end position="61"/>
    </location>
</feature>
<gene>
    <name evidence="10" type="primary">SLC35B4</name>
</gene>
<dbReference type="GO" id="GO:0005464">
    <property type="term" value="F:UDP-xylose transmembrane transporter activity"/>
    <property type="evidence" value="ECO:0007669"/>
    <property type="project" value="TreeGrafter"/>
</dbReference>
<evidence type="ECO:0000256" key="3">
    <source>
        <dbReference type="ARBA" id="ARBA00022448"/>
    </source>
</evidence>
<keyword evidence="11" id="KW-1185">Reference proteome</keyword>
<feature type="transmembrane region" description="Helical" evidence="9">
    <location>
        <begin position="73"/>
        <end position="93"/>
    </location>
</feature>
<keyword evidence="3" id="KW-0813">Transport</keyword>
<dbReference type="Bgee" id="ENSELUG00000008530">
    <property type="expression patterns" value="Expressed in liver and 15 other cell types or tissues"/>
</dbReference>
<dbReference type="Proteomes" id="UP000265140">
    <property type="component" value="Chromosome 19"/>
</dbReference>
<keyword evidence="4" id="KW-0762">Sugar transport</keyword>
<keyword evidence="5 9" id="KW-0812">Transmembrane</keyword>
<evidence type="ECO:0000256" key="4">
    <source>
        <dbReference type="ARBA" id="ARBA00022597"/>
    </source>
</evidence>